<geneLocation type="plasmid" evidence="3">
    <name>1</name>
</geneLocation>
<organism evidence="2 3">
    <name type="scientific">Leisingera methylohalidivorans DSM 14336</name>
    <dbReference type="NCBI Taxonomy" id="999552"/>
    <lineage>
        <taxon>Bacteria</taxon>
        <taxon>Pseudomonadati</taxon>
        <taxon>Pseudomonadota</taxon>
        <taxon>Alphaproteobacteria</taxon>
        <taxon>Rhodobacterales</taxon>
        <taxon>Roseobacteraceae</taxon>
        <taxon>Leisingera</taxon>
    </lineage>
</organism>
<dbReference type="Gene3D" id="3.30.420.10">
    <property type="entry name" value="Ribonuclease H-like superfamily/Ribonuclease H"/>
    <property type="match status" value="1"/>
</dbReference>
<dbReference type="NCBIfam" id="NF033516">
    <property type="entry name" value="transpos_IS3"/>
    <property type="match status" value="1"/>
</dbReference>
<feature type="domain" description="Integrase catalytic" evidence="1">
    <location>
        <begin position="14"/>
        <end position="201"/>
    </location>
</feature>
<sequence>MRAALPESDHSFNIAQNPLRQDFTANASNQKWAGDIAYIWTREGWAYLAVTLDLYSRRVIGWVLSNRMKQDLALRALDMAVAIRRPPPGCIHHTGHGAQYCAREYQKPLRKHELAPSMSGKGNCFEKPASISRFALQIACRATVEGFYKSLEAELIRRRTWQTRREVELAVFECINGFYNSHRRHSGIGWKSPVAFEKTAA</sequence>
<keyword evidence="3" id="KW-1185">Reference proteome</keyword>
<dbReference type="PANTHER" id="PTHR46889:SF4">
    <property type="entry name" value="TRANSPOSASE INSO FOR INSERTION SEQUENCE ELEMENT IS911B-RELATED"/>
    <property type="match status" value="1"/>
</dbReference>
<dbReference type="Proteomes" id="UP000018780">
    <property type="component" value="Plasmid unnamed"/>
</dbReference>
<dbReference type="GO" id="GO:0015074">
    <property type="term" value="P:DNA integration"/>
    <property type="evidence" value="ECO:0007669"/>
    <property type="project" value="InterPro"/>
</dbReference>
<dbReference type="InterPro" id="IPR048020">
    <property type="entry name" value="Transpos_IS3"/>
</dbReference>
<evidence type="ECO:0000313" key="2">
    <source>
        <dbReference type="EMBL" id="AHD03516.1"/>
    </source>
</evidence>
<dbReference type="Pfam" id="PF13333">
    <property type="entry name" value="rve_2"/>
    <property type="match status" value="1"/>
</dbReference>
<dbReference type="Pfam" id="PF00665">
    <property type="entry name" value="rve"/>
    <property type="match status" value="1"/>
</dbReference>
<dbReference type="GO" id="GO:0003676">
    <property type="term" value="F:nucleic acid binding"/>
    <property type="evidence" value="ECO:0007669"/>
    <property type="project" value="InterPro"/>
</dbReference>
<dbReference type="KEGG" id="lmd:METH_22065"/>
<reference evidence="2 3" key="1">
    <citation type="submission" date="2013-09" db="EMBL/GenBank/DDBJ databases">
        <authorList>
            <consortium name="DOE Joint Genome Institute"/>
            <person name="Klenk H.-P."/>
            <person name="Huntemann M."/>
            <person name="Han J."/>
            <person name="Chen A."/>
            <person name="Kyrpides N."/>
            <person name="Mavromatis K."/>
            <person name="Markowitz V."/>
            <person name="Palaniappan K."/>
            <person name="Ivanova N."/>
            <person name="Schaumberg A."/>
            <person name="Pati A."/>
            <person name="Liolios K."/>
            <person name="Nordberg H.P."/>
            <person name="Cantor M.N."/>
            <person name="Hua S.X."/>
            <person name="Woyke T."/>
        </authorList>
    </citation>
    <scope>NUCLEOTIDE SEQUENCE [LARGE SCALE GENOMIC DNA]</scope>
    <source>
        <strain evidence="2 3">DSM 14336</strain>
        <plasmid evidence="3">1</plasmid>
    </source>
</reference>
<dbReference type="PATRIC" id="fig|999552.6.peg.4363"/>
<gene>
    <name evidence="2" type="ORF">METH_22065</name>
</gene>
<dbReference type="PROSITE" id="PS50994">
    <property type="entry name" value="INTEGRASE"/>
    <property type="match status" value="1"/>
</dbReference>
<protein>
    <recommendedName>
        <fullName evidence="1">Integrase catalytic domain-containing protein</fullName>
    </recommendedName>
</protein>
<keyword evidence="2" id="KW-0614">Plasmid</keyword>
<dbReference type="EMBL" id="CP006774">
    <property type="protein sequence ID" value="AHD03516.1"/>
    <property type="molecule type" value="Genomic_DNA"/>
</dbReference>
<dbReference type="HOGENOM" id="CLU_027402_4_1_5"/>
<dbReference type="InterPro" id="IPR001584">
    <property type="entry name" value="Integrase_cat-core"/>
</dbReference>
<dbReference type="InterPro" id="IPR012337">
    <property type="entry name" value="RNaseH-like_sf"/>
</dbReference>
<dbReference type="PANTHER" id="PTHR46889">
    <property type="entry name" value="TRANSPOSASE INSF FOR INSERTION SEQUENCE IS3B-RELATED"/>
    <property type="match status" value="1"/>
</dbReference>
<dbReference type="InterPro" id="IPR036397">
    <property type="entry name" value="RNaseH_sf"/>
</dbReference>
<dbReference type="AlphaFoldDB" id="V9VXQ0"/>
<accession>V9VXQ0</accession>
<evidence type="ECO:0000313" key="3">
    <source>
        <dbReference type="Proteomes" id="UP000018780"/>
    </source>
</evidence>
<evidence type="ECO:0000259" key="1">
    <source>
        <dbReference type="PROSITE" id="PS50994"/>
    </source>
</evidence>
<name>V9VXQ0_9RHOB</name>
<proteinExistence type="predicted"/>
<dbReference type="InterPro" id="IPR050900">
    <property type="entry name" value="Transposase_IS3/IS150/IS904"/>
</dbReference>
<dbReference type="SUPFAM" id="SSF53098">
    <property type="entry name" value="Ribonuclease H-like"/>
    <property type="match status" value="1"/>
</dbReference>